<protein>
    <recommendedName>
        <fullName evidence="3">Cyanovirin-N domain-containing protein</fullName>
    </recommendedName>
</protein>
<sequence>MKSPTLTSIFLLLLAQTATVRYPVITSLRSFTELYCDDKNWSTGYTLSRSQATGTCIGLYESRSLSVGFLDARCHGRGRYRKRLGLVKSRDAKIREWRLVLTGVSLMRAKG</sequence>
<proteinExistence type="predicted"/>
<name>Q6MFJ4_NEUCS</name>
<reference evidence="2" key="2">
    <citation type="submission" date="2003-12" db="EMBL/GenBank/DDBJ databases">
        <authorList>
            <person name="German Neurospora genome project"/>
        </authorList>
    </citation>
    <scope>NUCLEOTIDE SEQUENCE</scope>
</reference>
<keyword evidence="1" id="KW-0732">Signal</keyword>
<feature type="signal peptide" evidence="1">
    <location>
        <begin position="1"/>
        <end position="20"/>
    </location>
</feature>
<accession>Q6MFJ4</accession>
<organism evidence="2">
    <name type="scientific">Neurospora crassa</name>
    <dbReference type="NCBI Taxonomy" id="5141"/>
    <lineage>
        <taxon>Eukaryota</taxon>
        <taxon>Fungi</taxon>
        <taxon>Dikarya</taxon>
        <taxon>Ascomycota</taxon>
        <taxon>Pezizomycotina</taxon>
        <taxon>Sordariomycetes</taxon>
        <taxon>Sordariomycetidae</taxon>
        <taxon>Sordariales</taxon>
        <taxon>Sordariaceae</taxon>
        <taxon>Neurospora</taxon>
    </lineage>
</organism>
<evidence type="ECO:0008006" key="3">
    <source>
        <dbReference type="Google" id="ProtNLM"/>
    </source>
</evidence>
<dbReference type="AlphaFoldDB" id="Q6MFJ4"/>
<evidence type="ECO:0000256" key="1">
    <source>
        <dbReference type="SAM" id="SignalP"/>
    </source>
</evidence>
<feature type="chain" id="PRO_5004277423" description="Cyanovirin-N domain-containing protein" evidence="1">
    <location>
        <begin position="21"/>
        <end position="111"/>
    </location>
</feature>
<evidence type="ECO:0000313" key="2">
    <source>
        <dbReference type="EMBL" id="CAE85595.1"/>
    </source>
</evidence>
<dbReference type="EMBL" id="BX897678">
    <property type="protein sequence ID" value="CAE85595.1"/>
    <property type="molecule type" value="Genomic_DNA"/>
</dbReference>
<reference evidence="2" key="1">
    <citation type="submission" date="2003-12" db="EMBL/GenBank/DDBJ databases">
        <authorList>
            <person name="Schulte U."/>
            <person name="Aign V."/>
            <person name="Hoheisel J."/>
            <person name="Brandt P."/>
            <person name="Fartmann B."/>
            <person name="Holland R."/>
            <person name="Nyakatura G."/>
            <person name="Mewes H.W."/>
            <person name="Mannhaupt G."/>
        </authorList>
    </citation>
    <scope>NUCLEOTIDE SEQUENCE</scope>
</reference>